<comment type="caution">
    <text evidence="3">The sequence shown here is derived from an EMBL/GenBank/DDBJ whole genome shotgun (WGS) entry which is preliminary data.</text>
</comment>
<sequence length="125" mass="13946">MRTVILAAAAVLALSSPALAQSGQSQNGQGGWGGALDQLNRAVNPNAYPQDRDGRAADERDVNRDANRDGRRTEGSSGNRRGNAYSDYSDRDLRSQYDRLGEEQRQLRQNRRAIEDEMERRGINR</sequence>
<evidence type="ECO:0000313" key="3">
    <source>
        <dbReference type="EMBL" id="PGH55424.1"/>
    </source>
</evidence>
<feature type="signal peptide" evidence="2">
    <location>
        <begin position="1"/>
        <end position="20"/>
    </location>
</feature>
<protein>
    <recommendedName>
        <fullName evidence="5">DUF4148 domain-containing protein</fullName>
    </recommendedName>
</protein>
<accession>A0A2B8B2F8</accession>
<keyword evidence="2" id="KW-0732">Signal</keyword>
<keyword evidence="4" id="KW-1185">Reference proteome</keyword>
<feature type="chain" id="PRO_5013174366" description="DUF4148 domain-containing protein" evidence="2">
    <location>
        <begin position="21"/>
        <end position="125"/>
    </location>
</feature>
<dbReference type="EMBL" id="PDKW01000042">
    <property type="protein sequence ID" value="PGH55424.1"/>
    <property type="molecule type" value="Genomic_DNA"/>
</dbReference>
<organism evidence="3 4">
    <name type="scientific">Azospirillum palustre</name>
    <dbReference type="NCBI Taxonomy" id="2044885"/>
    <lineage>
        <taxon>Bacteria</taxon>
        <taxon>Pseudomonadati</taxon>
        <taxon>Pseudomonadota</taxon>
        <taxon>Alphaproteobacteria</taxon>
        <taxon>Rhodospirillales</taxon>
        <taxon>Azospirillaceae</taxon>
        <taxon>Azospirillum</taxon>
    </lineage>
</organism>
<name>A0A2B8B2F8_9PROT</name>
<dbReference type="OrthoDB" id="7307328at2"/>
<feature type="compositionally biased region" description="Low complexity" evidence="1">
    <location>
        <begin position="17"/>
        <end position="27"/>
    </location>
</feature>
<gene>
    <name evidence="3" type="ORF">CRT60_19135</name>
</gene>
<evidence type="ECO:0000256" key="2">
    <source>
        <dbReference type="SAM" id="SignalP"/>
    </source>
</evidence>
<feature type="compositionally biased region" description="Basic and acidic residues" evidence="1">
    <location>
        <begin position="50"/>
        <end position="74"/>
    </location>
</feature>
<feature type="region of interest" description="Disordered" evidence="1">
    <location>
        <begin position="17"/>
        <end position="113"/>
    </location>
</feature>
<evidence type="ECO:0000256" key="1">
    <source>
        <dbReference type="SAM" id="MobiDB-lite"/>
    </source>
</evidence>
<dbReference type="AlphaFoldDB" id="A0A2B8B2F8"/>
<evidence type="ECO:0000313" key="4">
    <source>
        <dbReference type="Proteomes" id="UP000225379"/>
    </source>
</evidence>
<reference evidence="4" key="1">
    <citation type="submission" date="2017-10" db="EMBL/GenBank/DDBJ databases">
        <authorList>
            <person name="Kravchenko I.K."/>
            <person name="Grouzdev D.S."/>
        </authorList>
    </citation>
    <scope>NUCLEOTIDE SEQUENCE [LARGE SCALE GENOMIC DNA]</scope>
    <source>
        <strain evidence="4">B2</strain>
    </source>
</reference>
<proteinExistence type="predicted"/>
<evidence type="ECO:0008006" key="5">
    <source>
        <dbReference type="Google" id="ProtNLM"/>
    </source>
</evidence>
<dbReference type="RefSeq" id="WP_098738139.1">
    <property type="nucleotide sequence ID" value="NZ_PDKW01000042.1"/>
</dbReference>
<dbReference type="Proteomes" id="UP000225379">
    <property type="component" value="Unassembled WGS sequence"/>
</dbReference>
<feature type="compositionally biased region" description="Basic and acidic residues" evidence="1">
    <location>
        <begin position="88"/>
        <end position="113"/>
    </location>
</feature>